<feature type="transmembrane region" description="Helical" evidence="1">
    <location>
        <begin position="20"/>
        <end position="37"/>
    </location>
</feature>
<dbReference type="AlphaFoldDB" id="A0AAD7EEM0"/>
<evidence type="ECO:0000313" key="3">
    <source>
        <dbReference type="Proteomes" id="UP001218218"/>
    </source>
</evidence>
<accession>A0AAD7EEM0</accession>
<feature type="transmembrane region" description="Helical" evidence="1">
    <location>
        <begin position="121"/>
        <end position="143"/>
    </location>
</feature>
<dbReference type="Proteomes" id="UP001218218">
    <property type="component" value="Unassembled WGS sequence"/>
</dbReference>
<keyword evidence="1" id="KW-1133">Transmembrane helix</keyword>
<keyword evidence="3" id="KW-1185">Reference proteome</keyword>
<reference evidence="2" key="1">
    <citation type="submission" date="2023-03" db="EMBL/GenBank/DDBJ databases">
        <title>Massive genome expansion in bonnet fungi (Mycena s.s.) driven by repeated elements and novel gene families across ecological guilds.</title>
        <authorList>
            <consortium name="Lawrence Berkeley National Laboratory"/>
            <person name="Harder C.B."/>
            <person name="Miyauchi S."/>
            <person name="Viragh M."/>
            <person name="Kuo A."/>
            <person name="Thoen E."/>
            <person name="Andreopoulos B."/>
            <person name="Lu D."/>
            <person name="Skrede I."/>
            <person name="Drula E."/>
            <person name="Henrissat B."/>
            <person name="Morin E."/>
            <person name="Kohler A."/>
            <person name="Barry K."/>
            <person name="LaButti K."/>
            <person name="Morin E."/>
            <person name="Salamov A."/>
            <person name="Lipzen A."/>
            <person name="Mereny Z."/>
            <person name="Hegedus B."/>
            <person name="Baldrian P."/>
            <person name="Stursova M."/>
            <person name="Weitz H."/>
            <person name="Taylor A."/>
            <person name="Grigoriev I.V."/>
            <person name="Nagy L.G."/>
            <person name="Martin F."/>
            <person name="Kauserud H."/>
        </authorList>
    </citation>
    <scope>NUCLEOTIDE SEQUENCE</scope>
    <source>
        <strain evidence="2">CBHHK002</strain>
    </source>
</reference>
<evidence type="ECO:0000313" key="2">
    <source>
        <dbReference type="EMBL" id="KAJ7314947.1"/>
    </source>
</evidence>
<organism evidence="2 3">
    <name type="scientific">Mycena albidolilacea</name>
    <dbReference type="NCBI Taxonomy" id="1033008"/>
    <lineage>
        <taxon>Eukaryota</taxon>
        <taxon>Fungi</taxon>
        <taxon>Dikarya</taxon>
        <taxon>Basidiomycota</taxon>
        <taxon>Agaricomycotina</taxon>
        <taxon>Agaricomycetes</taxon>
        <taxon>Agaricomycetidae</taxon>
        <taxon>Agaricales</taxon>
        <taxon>Marasmiineae</taxon>
        <taxon>Mycenaceae</taxon>
        <taxon>Mycena</taxon>
    </lineage>
</organism>
<protein>
    <submittedName>
        <fullName evidence="2">Uncharacterized protein</fullName>
    </submittedName>
</protein>
<feature type="transmembrane region" description="Helical" evidence="1">
    <location>
        <begin position="188"/>
        <end position="216"/>
    </location>
</feature>
<proteinExistence type="predicted"/>
<feature type="transmembrane region" description="Helical" evidence="1">
    <location>
        <begin position="155"/>
        <end position="176"/>
    </location>
</feature>
<sequence length="256" mass="28401">MRLSDLLFSAPARVWNLRLLLLETIGLSTFLIITFPFRFSASVSLGQSFYLPWEVLFSTFGLVLLHHVGFVRNWPIPSLAVVDLVFLLIEAIGITAGFFFVSSWEAYWSSETSSLVFPSPLKFACVPLGLSLTLSIIFRTATIIRTNGRFYRQRFVFLGACMLSNPPYTPTAILLNRSVARPLVRGESVVIIIARAMILSCIAVGVPIFGIYATIISPIRASVYTRSVATFSGDLGFPPGNITFGLVRDRLQYTVM</sequence>
<feature type="transmembrane region" description="Helical" evidence="1">
    <location>
        <begin position="80"/>
        <end position="101"/>
    </location>
</feature>
<name>A0AAD7EEM0_9AGAR</name>
<keyword evidence="1" id="KW-0812">Transmembrane</keyword>
<feature type="transmembrane region" description="Helical" evidence="1">
    <location>
        <begin position="49"/>
        <end position="68"/>
    </location>
</feature>
<gene>
    <name evidence="2" type="ORF">DFH08DRAFT_424332</name>
</gene>
<keyword evidence="1" id="KW-0472">Membrane</keyword>
<comment type="caution">
    <text evidence="2">The sequence shown here is derived from an EMBL/GenBank/DDBJ whole genome shotgun (WGS) entry which is preliminary data.</text>
</comment>
<evidence type="ECO:0000256" key="1">
    <source>
        <dbReference type="SAM" id="Phobius"/>
    </source>
</evidence>
<dbReference type="EMBL" id="JARIHO010000064">
    <property type="protein sequence ID" value="KAJ7314947.1"/>
    <property type="molecule type" value="Genomic_DNA"/>
</dbReference>